<dbReference type="InterPro" id="IPR013783">
    <property type="entry name" value="Ig-like_fold"/>
</dbReference>
<dbReference type="NCBIfam" id="TIGR01451">
    <property type="entry name" value="B_ant_repeat"/>
    <property type="match status" value="1"/>
</dbReference>
<dbReference type="Pfam" id="PF24595">
    <property type="entry name" value="DUF7619"/>
    <property type="match status" value="1"/>
</dbReference>
<evidence type="ECO:0000259" key="5">
    <source>
        <dbReference type="Pfam" id="PF18962"/>
    </source>
</evidence>
<dbReference type="STRING" id="478744.SAMN05444359_1017"/>
<dbReference type="InterPro" id="IPR047589">
    <property type="entry name" value="DUF11_rpt"/>
</dbReference>
<keyword evidence="2" id="KW-0964">Secreted</keyword>
<organism evidence="7 8">
    <name type="scientific">Neolewinella agarilytica</name>
    <dbReference type="NCBI Taxonomy" id="478744"/>
    <lineage>
        <taxon>Bacteria</taxon>
        <taxon>Pseudomonadati</taxon>
        <taxon>Bacteroidota</taxon>
        <taxon>Saprospiria</taxon>
        <taxon>Saprospirales</taxon>
        <taxon>Lewinellaceae</taxon>
        <taxon>Neolewinella</taxon>
    </lineage>
</organism>
<dbReference type="InterPro" id="IPR055353">
    <property type="entry name" value="DUF7619"/>
</dbReference>
<feature type="domain" description="Secretion system C-terminal sorting" evidence="5">
    <location>
        <begin position="1348"/>
        <end position="1407"/>
    </location>
</feature>
<dbReference type="SUPFAM" id="SSF69304">
    <property type="entry name" value="Tricorn protease N-terminal domain"/>
    <property type="match status" value="1"/>
</dbReference>
<dbReference type="Pfam" id="PF17210">
    <property type="entry name" value="SdrD_B"/>
    <property type="match status" value="1"/>
</dbReference>
<protein>
    <submittedName>
        <fullName evidence="7">Conserved repeat domain-containing protein/Por secretion system C-terminal sorting domain-containing protein</fullName>
    </submittedName>
</protein>
<accession>A0A1H8YUS8</accession>
<dbReference type="GO" id="GO:0005576">
    <property type="term" value="C:extracellular region"/>
    <property type="evidence" value="ECO:0007669"/>
    <property type="project" value="UniProtKB-SubCell"/>
</dbReference>
<evidence type="ECO:0000256" key="2">
    <source>
        <dbReference type="ARBA" id="ARBA00022525"/>
    </source>
</evidence>
<evidence type="ECO:0000259" key="6">
    <source>
        <dbReference type="Pfam" id="PF24595"/>
    </source>
</evidence>
<dbReference type="InParanoid" id="A0A1H8YUS8"/>
<reference evidence="8" key="1">
    <citation type="submission" date="2016-10" db="EMBL/GenBank/DDBJ databases">
        <authorList>
            <person name="Varghese N."/>
            <person name="Submissions S."/>
        </authorList>
    </citation>
    <scope>NUCLEOTIDE SEQUENCE [LARGE SCALE GENOMIC DNA]</scope>
    <source>
        <strain evidence="8">DSM 24740</strain>
    </source>
</reference>
<dbReference type="EMBL" id="FOFB01000001">
    <property type="protein sequence ID" value="SEP55842.1"/>
    <property type="molecule type" value="Genomic_DNA"/>
</dbReference>
<dbReference type="InterPro" id="IPR026444">
    <property type="entry name" value="Secre_tail"/>
</dbReference>
<dbReference type="InterPro" id="IPR021655">
    <property type="entry name" value="Put_metal-bd"/>
</dbReference>
<dbReference type="Pfam" id="PF18962">
    <property type="entry name" value="Por_Secre_tail"/>
    <property type="match status" value="1"/>
</dbReference>
<dbReference type="Proteomes" id="UP000199021">
    <property type="component" value="Unassembled WGS sequence"/>
</dbReference>
<dbReference type="Pfam" id="PF11617">
    <property type="entry name" value="Cu-binding_MopE"/>
    <property type="match status" value="1"/>
</dbReference>
<proteinExistence type="predicted"/>
<dbReference type="NCBIfam" id="TIGR04183">
    <property type="entry name" value="Por_Secre_tail"/>
    <property type="match status" value="1"/>
</dbReference>
<keyword evidence="8" id="KW-1185">Reference proteome</keyword>
<sequence length="1420" mass="157850">MKYIFSVLIILLIGTIHGQEIPYISGTLNKSTTPRQGSALREILETDSGTYFVHSIRGEYILSFFDGATIKELFKKPKPLSVIGNTREGILLQVNPSSFLTANSEIVLVNSSGIVSFLFQEDGFYRYALQEDVLYSFSSTNGVRRYDLTGEFEQLSDEYSHCNSCDKDFYFYQDRLFYETADNVWVTDGTPQGTKSILESNSSSFGELFGLNGKLYVRGTSRLNAYDIENDLSVNLLRDLPNTEGNLRIRSEAVPSGNRVLFIANSDDFGWEVFTTDGTKAGTVLVADVITGPDDGITESGVGFEGVGGSIIFRKTPEEGDSEFWISDGTIEGTFKIFDLDDEAVLFRGSMVGFQRSDGKIILAVYPETTNEANSYIYSIDPANAGQEAVLVATVPFTLDNQFPSMRMVGDRFVTTVGNSLNRHLLSYGTEVNDIDTLDHLPESYAYLLSTDSILAYFKKENGVNLIRFSDGKSSPFDSTNTLTSVIPTGFSKYEAVFKIGDLLFAHMFSRVYGECIFNISQEDFTSEFVTDIFDFTLGSSFVNIESIGDQAFVLPSSGPEFLVQKDAFLNLSEPEGVYSPPGLSNFVGRIGDRFYYSPTGGGNFLTEINITEATINTMRMVPANINGSIGKPVLLKDKIYVFSDHNGSSRINTLLEITPLTRQVDTLYRETTGMFANYQNIEIASDGELLYLARLENEETKLSSYNPTTGEFSSITDHRPFTTFTFRKIGNRILVESDDDLTNEAKTRWVSGEGLGQELPLQFTNREDILYDLGLNLLANNNVKGLRSINKESGEETLIASDNERIDNIITINNREALFFQRPNSTSPWTIKITDGTIAGTRTVQNVPDAIKNGIIDIEKFGAHLAMIGDEETGLFLFDPAREVFQLTEFKETTYFRQLDMVGINELLYFMAEDSVDGFELHHLEVAEQNAINGYVFSDDNENGIRDEGEPGLNNINVEVSGDHNYTLFTTGEGKFSFPAQEGNEYIVNANPQNCIDLLTTPTETYSFIFSEEENDELAFGYRTTQGAPSIRTLLNSGTIRCGFDINFWFTIINDGCLPMAGRAVLTLGEEVSFLGSSEVPETIDDQTISFKFDTLSPAASHQILLSLRMPDEDFVGLPVQMQSFATGLNGEVSIASDTFHYAEELRCAIDPNDKQVAPSRPDSTNSNFTQLDETIRYTIRFQNTGNDTAFTVRVEDVLTPELDLETFRPLTASHPYTVSIEDRRVVFLFKDILLPDSTTNLPLSQGFVTFEIKSLPDLEDFTTVENDVGIFFDFNQPVITNTVSSSIVEFLDEDEDGFLFFEECDDKNRNIFPGAAEIAGNGIDENCDGDDSPLSVISHLQGTLNVFPNPTSGKVHLQYTETGALWVTVLNAYGSKLTSEKVNQSGTLDLGRFASGIYLLKVHHLRTGQVSTYKVVRK</sequence>
<evidence type="ECO:0000313" key="7">
    <source>
        <dbReference type="EMBL" id="SEP55842.1"/>
    </source>
</evidence>
<evidence type="ECO:0000259" key="4">
    <source>
        <dbReference type="Pfam" id="PF17210"/>
    </source>
</evidence>
<keyword evidence="3" id="KW-0732">Signal</keyword>
<evidence type="ECO:0000256" key="3">
    <source>
        <dbReference type="ARBA" id="ARBA00022729"/>
    </source>
</evidence>
<gene>
    <name evidence="7" type="ORF">SAMN05444359_1017</name>
</gene>
<dbReference type="SUPFAM" id="SSF117074">
    <property type="entry name" value="Hypothetical protein PA1324"/>
    <property type="match status" value="1"/>
</dbReference>
<dbReference type="Gene3D" id="2.60.40.10">
    <property type="entry name" value="Immunoglobulins"/>
    <property type="match status" value="1"/>
</dbReference>
<evidence type="ECO:0000313" key="8">
    <source>
        <dbReference type="Proteomes" id="UP000199021"/>
    </source>
</evidence>
<dbReference type="InterPro" id="IPR033764">
    <property type="entry name" value="Sdr_B"/>
</dbReference>
<evidence type="ECO:0000256" key="1">
    <source>
        <dbReference type="ARBA" id="ARBA00004613"/>
    </source>
</evidence>
<feature type="domain" description="SD-repeat containing protein B" evidence="4">
    <location>
        <begin position="933"/>
        <end position="993"/>
    </location>
</feature>
<dbReference type="RefSeq" id="WP_175489193.1">
    <property type="nucleotide sequence ID" value="NZ_FOFB01000001.1"/>
</dbReference>
<comment type="subcellular location">
    <subcellularLocation>
        <location evidence="1">Secreted</location>
    </subcellularLocation>
</comment>
<feature type="domain" description="DUF7619" evidence="6">
    <location>
        <begin position="1152"/>
        <end position="1286"/>
    </location>
</feature>
<name>A0A1H8YUS8_9BACT</name>